<evidence type="ECO:0000256" key="2">
    <source>
        <dbReference type="ARBA" id="ARBA00022596"/>
    </source>
</evidence>
<dbReference type="GO" id="GO:0008270">
    <property type="term" value="F:zinc ion binding"/>
    <property type="evidence" value="ECO:0007669"/>
    <property type="project" value="TreeGrafter"/>
</dbReference>
<evidence type="ECO:0000256" key="3">
    <source>
        <dbReference type="ARBA" id="ARBA00022723"/>
    </source>
</evidence>
<dbReference type="Proteomes" id="UP000547614">
    <property type="component" value="Unassembled WGS sequence"/>
</dbReference>
<dbReference type="GO" id="GO:0016151">
    <property type="term" value="F:nickel cation binding"/>
    <property type="evidence" value="ECO:0007669"/>
    <property type="project" value="InterPro"/>
</dbReference>
<keyword evidence="4" id="KW-0547">Nucleotide-binding</keyword>
<dbReference type="EMBL" id="JACHXP010000010">
    <property type="protein sequence ID" value="MBB3191013.1"/>
    <property type="molecule type" value="Genomic_DNA"/>
</dbReference>
<dbReference type="RefSeq" id="WP_183325801.1">
    <property type="nucleotide sequence ID" value="NZ_JACHXP010000010.1"/>
</dbReference>
<sequence>MCTTCGCSTGAHATLTDPATGRILHLERPDGQVPRQEPADPSPAPPSAPAERHARAHGTTVPLEQAVLAANDRLAERNRRWLATRHILALNLVSSPGAGKTTLLERTLRELGDGLPIGVVEGDQETLFDSERIRATGCRAVQVNTGTGCHLDAEMLARALGQLNPPRHSLVMIENVGNLVCPALFDLGEAAKVAILSVTEGADKPLKYPHMFRAARLMILNKLDLLPYVDFDVAACIAYARRVNPDIDVLSLSATRGDGLAAWYRWLQARLARV</sequence>
<feature type="region of interest" description="Disordered" evidence="9">
    <location>
        <begin position="30"/>
        <end position="57"/>
    </location>
</feature>
<gene>
    <name evidence="11" type="ORF">FHR94_002257</name>
</gene>
<name>A0A839V5P8_9GAMM</name>
<evidence type="ECO:0000259" key="10">
    <source>
        <dbReference type="Pfam" id="PF02492"/>
    </source>
</evidence>
<feature type="domain" description="CobW/HypB/UreG nucleotide-binding" evidence="10">
    <location>
        <begin position="91"/>
        <end position="249"/>
    </location>
</feature>
<keyword evidence="2" id="KW-0533">Nickel</keyword>
<keyword evidence="3" id="KW-0479">Metal-binding</keyword>
<dbReference type="Gene3D" id="3.40.50.300">
    <property type="entry name" value="P-loop containing nucleotide triphosphate hydrolases"/>
    <property type="match status" value="1"/>
</dbReference>
<dbReference type="PANTHER" id="PTHR30134:SF2">
    <property type="entry name" value="HYDROGENASE MATURATION FACTOR HYPB"/>
    <property type="match status" value="1"/>
</dbReference>
<keyword evidence="5" id="KW-0378">Hydrolase</keyword>
<accession>A0A839V5P8</accession>
<dbReference type="SUPFAM" id="SSF52540">
    <property type="entry name" value="P-loop containing nucleoside triphosphate hydrolases"/>
    <property type="match status" value="1"/>
</dbReference>
<protein>
    <recommendedName>
        <fullName evidence="8">Hydrogenase maturation factor HypB</fullName>
    </recommendedName>
</protein>
<keyword evidence="7" id="KW-0342">GTP-binding</keyword>
<comment type="caution">
    <text evidence="11">The sequence shown here is derived from an EMBL/GenBank/DDBJ whole genome shotgun (WGS) entry which is preliminary data.</text>
</comment>
<evidence type="ECO:0000256" key="4">
    <source>
        <dbReference type="ARBA" id="ARBA00022741"/>
    </source>
</evidence>
<proteinExistence type="inferred from homology"/>
<dbReference type="InterPro" id="IPR003495">
    <property type="entry name" value="CobW/HypB/UreG_nucleotide-bd"/>
</dbReference>
<dbReference type="NCBIfam" id="TIGR00073">
    <property type="entry name" value="hypB"/>
    <property type="match status" value="1"/>
</dbReference>
<keyword evidence="6" id="KW-0862">Zinc</keyword>
<evidence type="ECO:0000313" key="12">
    <source>
        <dbReference type="Proteomes" id="UP000547614"/>
    </source>
</evidence>
<evidence type="ECO:0000256" key="5">
    <source>
        <dbReference type="ARBA" id="ARBA00022801"/>
    </source>
</evidence>
<evidence type="ECO:0000256" key="8">
    <source>
        <dbReference type="ARBA" id="ARBA00035238"/>
    </source>
</evidence>
<evidence type="ECO:0000256" key="7">
    <source>
        <dbReference type="ARBA" id="ARBA00023134"/>
    </source>
</evidence>
<keyword evidence="12" id="KW-1185">Reference proteome</keyword>
<evidence type="ECO:0000256" key="6">
    <source>
        <dbReference type="ARBA" id="ARBA00022833"/>
    </source>
</evidence>
<dbReference type="GO" id="GO:0003924">
    <property type="term" value="F:GTPase activity"/>
    <property type="evidence" value="ECO:0007669"/>
    <property type="project" value="InterPro"/>
</dbReference>
<evidence type="ECO:0000256" key="9">
    <source>
        <dbReference type="SAM" id="MobiDB-lite"/>
    </source>
</evidence>
<organism evidence="11 12">
    <name type="scientific">Halomonas cerina</name>
    <dbReference type="NCBI Taxonomy" id="447424"/>
    <lineage>
        <taxon>Bacteria</taxon>
        <taxon>Pseudomonadati</taxon>
        <taxon>Pseudomonadota</taxon>
        <taxon>Gammaproteobacteria</taxon>
        <taxon>Oceanospirillales</taxon>
        <taxon>Halomonadaceae</taxon>
        <taxon>Halomonas</taxon>
    </lineage>
</organism>
<evidence type="ECO:0000256" key="1">
    <source>
        <dbReference type="ARBA" id="ARBA00006211"/>
    </source>
</evidence>
<dbReference type="AlphaFoldDB" id="A0A839V5P8"/>
<dbReference type="InterPro" id="IPR027417">
    <property type="entry name" value="P-loop_NTPase"/>
</dbReference>
<dbReference type="InterPro" id="IPR004392">
    <property type="entry name" value="Hyd_mat_HypB"/>
</dbReference>
<dbReference type="Pfam" id="PF02492">
    <property type="entry name" value="cobW"/>
    <property type="match status" value="1"/>
</dbReference>
<comment type="similarity">
    <text evidence="1">Belongs to the SIMIBI class G3E GTPase family. HypB/HupM subfamily.</text>
</comment>
<dbReference type="CDD" id="cd05390">
    <property type="entry name" value="HypB"/>
    <property type="match status" value="1"/>
</dbReference>
<evidence type="ECO:0000313" key="11">
    <source>
        <dbReference type="EMBL" id="MBB3191013.1"/>
    </source>
</evidence>
<dbReference type="GO" id="GO:0005525">
    <property type="term" value="F:GTP binding"/>
    <property type="evidence" value="ECO:0007669"/>
    <property type="project" value="UniProtKB-KW"/>
</dbReference>
<dbReference type="GO" id="GO:0051604">
    <property type="term" value="P:protein maturation"/>
    <property type="evidence" value="ECO:0007669"/>
    <property type="project" value="InterPro"/>
</dbReference>
<reference evidence="11 12" key="1">
    <citation type="submission" date="2020-08" db="EMBL/GenBank/DDBJ databases">
        <title>Genomic Encyclopedia of Type Strains, Phase III (KMG-III): the genomes of soil and plant-associated and newly described type strains.</title>
        <authorList>
            <person name="Whitman W."/>
        </authorList>
    </citation>
    <scope>NUCLEOTIDE SEQUENCE [LARGE SCALE GENOMIC DNA]</scope>
    <source>
        <strain evidence="11 12">CECT 7282</strain>
    </source>
</reference>
<dbReference type="PANTHER" id="PTHR30134">
    <property type="entry name" value="HYDROGENASE PROTEIN ASSEMBLY PROTEIN, NICKEL CHAPERONE"/>
    <property type="match status" value="1"/>
</dbReference>